<evidence type="ECO:0000259" key="1">
    <source>
        <dbReference type="Pfam" id="PF13930"/>
    </source>
</evidence>
<keyword evidence="3" id="KW-0540">Nuclease</keyword>
<sequence length="408" mass="44942">MSLSLPGIYLYNLSRDNLPPEDYERIVSAYAGWSRICREYEFDDGYHTSRYIINMRESRSHHTQASSRGSREKEKLEKMVFSGDVVMLSDMHGPAKLFHINEEGVLICTDPLAFRFDGAKSITTEYSKSVSRRDYRRSGGKPRATQVQRLVRASAPDLPEPQAFRTINSKSAGRLLAAGGIYNGNVEGFAKTAKDLGGDADKGFEQVLNKQTAGAAIAVGALLGAKKSGAVSLKQLDKLKAVSTKELKVVEIKAGEKGSWSKSLNKPGPNTIYKVDGNKIYHTDDQGRVKMVEADLTAITKDRNTYQQRKAGKSGDSGDEGGHLLASIFDGPGEKLNLVPMDANLNKGVWKKMENSWAKALEDGKPVKVKINPTYSADSTRPDKFTVEYQIGNDRPVRETYKNTHGGK</sequence>
<dbReference type="Pfam" id="PF13930">
    <property type="entry name" value="Endonuclea_NS_2"/>
    <property type="match status" value="1"/>
</dbReference>
<dbReference type="Gene3D" id="3.40.570.10">
    <property type="entry name" value="Extracellular Endonuclease, subunit A"/>
    <property type="match status" value="1"/>
</dbReference>
<dbReference type="Proteomes" id="UP000038647">
    <property type="component" value="Unassembled WGS sequence"/>
</dbReference>
<organism evidence="3 4">
    <name type="scientific">Yersinia aldovae</name>
    <dbReference type="NCBI Taxonomy" id="29483"/>
    <lineage>
        <taxon>Bacteria</taxon>
        <taxon>Pseudomonadati</taxon>
        <taxon>Pseudomonadota</taxon>
        <taxon>Gammaproteobacteria</taxon>
        <taxon>Enterobacterales</taxon>
        <taxon>Yersiniaceae</taxon>
        <taxon>Yersinia</taxon>
    </lineage>
</organism>
<keyword evidence="3" id="KW-0255">Endonuclease</keyword>
<dbReference type="EMBL" id="CQEH01000003">
    <property type="protein sequence ID" value="CNK70654.1"/>
    <property type="molecule type" value="Genomic_DNA"/>
</dbReference>
<dbReference type="RefSeq" id="WP_049603425.1">
    <property type="nucleotide sequence ID" value="NZ_CABHQC010000163.1"/>
</dbReference>
<protein>
    <submittedName>
        <fullName evidence="3">HNH endonuclease domain-containing protein</fullName>
    </submittedName>
</protein>
<evidence type="ECO:0000313" key="4">
    <source>
        <dbReference type="Proteomes" id="UP000038647"/>
    </source>
</evidence>
<keyword evidence="3" id="KW-0378">Hydrolase</keyword>
<proteinExistence type="predicted"/>
<gene>
    <name evidence="3" type="ORF">ERS137966_01025</name>
</gene>
<dbReference type="InterPro" id="IPR044929">
    <property type="entry name" value="DNA/RNA_non-sp_Endonuclease_sf"/>
</dbReference>
<accession>A0ABM9SRT6</accession>
<dbReference type="PANTHER" id="PTHR34319:SF7">
    <property type="entry name" value="HNH ENDONUCLEASE DOMAIN-CONTAINING PROTEIN"/>
    <property type="match status" value="1"/>
</dbReference>
<evidence type="ECO:0000313" key="3">
    <source>
        <dbReference type="EMBL" id="CNK70654.1"/>
    </source>
</evidence>
<feature type="domain" description="DUF8093" evidence="2">
    <location>
        <begin position="8"/>
        <end position="146"/>
    </location>
</feature>
<feature type="domain" description="Type VII secretion system protein EssD-like" evidence="1">
    <location>
        <begin position="269"/>
        <end position="392"/>
    </location>
</feature>
<keyword evidence="4" id="KW-1185">Reference proteome</keyword>
<name>A0ABM9SRT6_YERAL</name>
<dbReference type="InterPro" id="IPR058406">
    <property type="entry name" value="DUF8093"/>
</dbReference>
<dbReference type="PANTHER" id="PTHR34319">
    <property type="entry name" value="MAJOR EXPORTED PROTEIN"/>
    <property type="match status" value="1"/>
</dbReference>
<comment type="caution">
    <text evidence="3">The sequence shown here is derived from an EMBL/GenBank/DDBJ whole genome shotgun (WGS) entry which is preliminary data.</text>
</comment>
<reference evidence="3 4" key="1">
    <citation type="submission" date="2015-03" db="EMBL/GenBank/DDBJ databases">
        <authorList>
            <consortium name="Pathogen Informatics"/>
            <person name="Murphy D."/>
        </authorList>
    </citation>
    <scope>NUCLEOTIDE SEQUENCE [LARGE SCALE GENOMIC DNA]</scope>
    <source>
        <strain evidence="3 4">IP08791</strain>
    </source>
</reference>
<dbReference type="GO" id="GO:0004519">
    <property type="term" value="F:endonuclease activity"/>
    <property type="evidence" value="ECO:0007669"/>
    <property type="project" value="UniProtKB-KW"/>
</dbReference>
<dbReference type="InterPro" id="IPR052947">
    <property type="entry name" value="T6SS_Hcp1_domain"/>
</dbReference>
<dbReference type="SUPFAM" id="SSF54060">
    <property type="entry name" value="His-Me finger endonucleases"/>
    <property type="match status" value="1"/>
</dbReference>
<evidence type="ECO:0000259" key="2">
    <source>
        <dbReference type="Pfam" id="PF26362"/>
    </source>
</evidence>
<dbReference type="Pfam" id="PF26362">
    <property type="entry name" value="DUF8093"/>
    <property type="match status" value="1"/>
</dbReference>
<dbReference type="InterPro" id="IPR044927">
    <property type="entry name" value="Endonuclea_NS_2"/>
</dbReference>
<dbReference type="InterPro" id="IPR044925">
    <property type="entry name" value="His-Me_finger_sf"/>
</dbReference>